<dbReference type="GO" id="GO:0005829">
    <property type="term" value="C:cytosol"/>
    <property type="evidence" value="ECO:0007669"/>
    <property type="project" value="TreeGrafter"/>
</dbReference>
<dbReference type="Pfam" id="PF00109">
    <property type="entry name" value="ketoacyl-synt"/>
    <property type="match status" value="1"/>
</dbReference>
<evidence type="ECO:0000256" key="7">
    <source>
        <dbReference type="ARBA" id="ARBA00022832"/>
    </source>
</evidence>
<dbReference type="InterPro" id="IPR014030">
    <property type="entry name" value="Ketoacyl_synth_N"/>
</dbReference>
<dbReference type="PANTHER" id="PTHR11712:SF336">
    <property type="entry name" value="3-OXOACYL-[ACYL-CARRIER-PROTEIN] SYNTHASE, MITOCHONDRIAL"/>
    <property type="match status" value="1"/>
</dbReference>
<keyword evidence="6 14" id="KW-0808">Transferase</keyword>
<dbReference type="GO" id="GO:0004315">
    <property type="term" value="F:3-oxoacyl-[acyl-carrier-protein] synthase activity"/>
    <property type="evidence" value="ECO:0007669"/>
    <property type="project" value="UniProtKB-UniRule"/>
</dbReference>
<dbReference type="PIRSF" id="PIRSF000447">
    <property type="entry name" value="KAS_II"/>
    <property type="match status" value="1"/>
</dbReference>
<dbReference type="SUPFAM" id="SSF53901">
    <property type="entry name" value="Thiolase-like"/>
    <property type="match status" value="2"/>
</dbReference>
<dbReference type="Gene3D" id="3.40.47.10">
    <property type="match status" value="1"/>
</dbReference>
<comment type="similarity">
    <text evidence="2 14 16">Belongs to the thiolase-like superfamily. Beta-ketoacyl-ACP synthases family.</text>
</comment>
<comment type="catalytic activity">
    <reaction evidence="13 14">
        <text>a fatty acyl-[ACP] + malonyl-[ACP] + H(+) = a 3-oxoacyl-[ACP] + holo-[ACP] + CO2</text>
        <dbReference type="Rhea" id="RHEA:22836"/>
        <dbReference type="Rhea" id="RHEA-COMP:9623"/>
        <dbReference type="Rhea" id="RHEA-COMP:9685"/>
        <dbReference type="Rhea" id="RHEA-COMP:9916"/>
        <dbReference type="Rhea" id="RHEA-COMP:14125"/>
        <dbReference type="ChEBI" id="CHEBI:15378"/>
        <dbReference type="ChEBI" id="CHEBI:16526"/>
        <dbReference type="ChEBI" id="CHEBI:64479"/>
        <dbReference type="ChEBI" id="CHEBI:78449"/>
        <dbReference type="ChEBI" id="CHEBI:78776"/>
        <dbReference type="ChEBI" id="CHEBI:138651"/>
    </reaction>
</comment>
<feature type="active site" description="For beta-ketoacyl synthase activity" evidence="15">
    <location>
        <position position="192"/>
    </location>
</feature>
<evidence type="ECO:0000313" key="18">
    <source>
        <dbReference type="EMBL" id="CQR64268.1"/>
    </source>
</evidence>
<name>A0A0F7W0B9_STRLW</name>
<evidence type="ECO:0000256" key="4">
    <source>
        <dbReference type="ARBA" id="ARBA00014657"/>
    </source>
</evidence>
<dbReference type="AlphaFoldDB" id="A0A0F7W0B9"/>
<evidence type="ECO:0000256" key="11">
    <source>
        <dbReference type="ARBA" id="ARBA00024006"/>
    </source>
</evidence>
<protein>
    <recommendedName>
        <fullName evidence="4 14">3-oxoacyl-[acyl-carrier-protein] synthase 2</fullName>
        <ecNumber evidence="3 14">2.3.1.179</ecNumber>
    </recommendedName>
</protein>
<feature type="domain" description="Ketosynthase family 3 (KS3)" evidence="17">
    <location>
        <begin position="27"/>
        <end position="444"/>
    </location>
</feature>
<dbReference type="EC" id="2.3.1.179" evidence="3 14"/>
<keyword evidence="9 14" id="KW-0275">Fatty acid biosynthesis</keyword>
<dbReference type="UniPathway" id="UPA00094"/>
<dbReference type="Pfam" id="PF02801">
    <property type="entry name" value="Ketoacyl-synt_C"/>
    <property type="match status" value="1"/>
</dbReference>
<dbReference type="EMBL" id="LN831790">
    <property type="protein sequence ID" value="CQR64268.1"/>
    <property type="molecule type" value="Genomic_DNA"/>
</dbReference>
<dbReference type="PROSITE" id="PS52004">
    <property type="entry name" value="KS3_2"/>
    <property type="match status" value="1"/>
</dbReference>
<evidence type="ECO:0000256" key="14">
    <source>
        <dbReference type="PIRNR" id="PIRNR000447"/>
    </source>
</evidence>
<organism evidence="18 19">
    <name type="scientific">Streptomyces leeuwenhoekii</name>
    <dbReference type="NCBI Taxonomy" id="1437453"/>
    <lineage>
        <taxon>Bacteria</taxon>
        <taxon>Bacillati</taxon>
        <taxon>Actinomycetota</taxon>
        <taxon>Actinomycetes</taxon>
        <taxon>Kitasatosporales</taxon>
        <taxon>Streptomycetaceae</taxon>
        <taxon>Streptomyces</taxon>
    </lineage>
</organism>
<evidence type="ECO:0000313" key="19">
    <source>
        <dbReference type="Proteomes" id="UP000035016"/>
    </source>
</evidence>
<keyword evidence="10 14" id="KW-0012">Acyltransferase</keyword>
<evidence type="ECO:0000256" key="8">
    <source>
        <dbReference type="ARBA" id="ARBA00023098"/>
    </source>
</evidence>
<evidence type="ECO:0000256" key="9">
    <source>
        <dbReference type="ARBA" id="ARBA00023160"/>
    </source>
</evidence>
<dbReference type="CDD" id="cd00834">
    <property type="entry name" value="KAS_I_II"/>
    <property type="match status" value="1"/>
</dbReference>
<comment type="pathway">
    <text evidence="1 14">Lipid metabolism; fatty acid biosynthesis.</text>
</comment>
<gene>
    <name evidence="18" type="primary">sle_48100</name>
</gene>
<evidence type="ECO:0000256" key="6">
    <source>
        <dbReference type="ARBA" id="ARBA00022679"/>
    </source>
</evidence>
<dbReference type="KEGG" id="sle:sle_48100"/>
<evidence type="ECO:0000256" key="16">
    <source>
        <dbReference type="RuleBase" id="RU003694"/>
    </source>
</evidence>
<dbReference type="NCBIfam" id="TIGR03150">
    <property type="entry name" value="fabF"/>
    <property type="match status" value="1"/>
</dbReference>
<dbReference type="NCBIfam" id="NF005589">
    <property type="entry name" value="PRK07314.1"/>
    <property type="match status" value="1"/>
</dbReference>
<evidence type="ECO:0000256" key="3">
    <source>
        <dbReference type="ARBA" id="ARBA00012356"/>
    </source>
</evidence>
<evidence type="ECO:0000256" key="10">
    <source>
        <dbReference type="ARBA" id="ARBA00023315"/>
    </source>
</evidence>
<evidence type="ECO:0000259" key="17">
    <source>
        <dbReference type="PROSITE" id="PS52004"/>
    </source>
</evidence>
<keyword evidence="8" id="KW-0443">Lipid metabolism</keyword>
<evidence type="ECO:0000256" key="12">
    <source>
        <dbReference type="ARBA" id="ARBA00047318"/>
    </source>
</evidence>
<sequence>MPRPRHPAVAPLILVNVGERIPVSPTNRTVVVTGIGATTPLGGDAASTWEGLVAGRSGVKPLEQEWAAEQAVRIAAPVAVEPTEVIPRPQARRLDRSAQFALVAAKEAWADAGFEAKAGEGADIDPDRLGAVIASGIGGVTTLLDQYDVLKEKGVRRVSPHTVPMLMPNSPSANVGLAVGARAGVHTPVSACASGAEAIGYAIEMIRTGRADVVVAGGTEAAIHPLPIAAFGNMMAMSKNNDDPQGASRPYDLARDGFVLGEGAGVIVLESAEHAAARGARVYAEAVGQGISADSHDIVQPEPEGRGIAHALHNLLDRTDLDPAEIVHVNAHATSTPAGDIAELKALRKVFGDHADHIAVSATKSMTGHLLGGAGGVESVATVLALYHRVAPPTINVENIDPEAEANADVVRDKARKLPAEGRIAALNDSFGFGGHNVVLAFRSV</sequence>
<dbReference type="InterPro" id="IPR020841">
    <property type="entry name" value="PKS_Beta-ketoAc_synthase_dom"/>
</dbReference>
<dbReference type="SMART" id="SM00825">
    <property type="entry name" value="PKS_KS"/>
    <property type="match status" value="1"/>
</dbReference>
<proteinExistence type="inferred from homology"/>
<evidence type="ECO:0000256" key="5">
    <source>
        <dbReference type="ARBA" id="ARBA00022516"/>
    </source>
</evidence>
<keyword evidence="5 14" id="KW-0444">Lipid biosynthesis</keyword>
<dbReference type="InterPro" id="IPR000794">
    <property type="entry name" value="Beta-ketoacyl_synthase"/>
</dbReference>
<dbReference type="InterPro" id="IPR014031">
    <property type="entry name" value="Ketoacyl_synth_C"/>
</dbReference>
<dbReference type="Proteomes" id="UP000035016">
    <property type="component" value="Chromosome Chromosome"/>
</dbReference>
<evidence type="ECO:0000256" key="13">
    <source>
        <dbReference type="ARBA" id="ARBA00047659"/>
    </source>
</evidence>
<dbReference type="InterPro" id="IPR016039">
    <property type="entry name" value="Thiolase-like"/>
</dbReference>
<evidence type="ECO:0000256" key="1">
    <source>
        <dbReference type="ARBA" id="ARBA00005194"/>
    </source>
</evidence>
<dbReference type="PANTHER" id="PTHR11712">
    <property type="entry name" value="POLYKETIDE SYNTHASE-RELATED"/>
    <property type="match status" value="1"/>
</dbReference>
<evidence type="ECO:0000256" key="2">
    <source>
        <dbReference type="ARBA" id="ARBA00008467"/>
    </source>
</evidence>
<evidence type="ECO:0000256" key="15">
    <source>
        <dbReference type="PIRSR" id="PIRSR000447-1"/>
    </source>
</evidence>
<accession>A0A0F7W0B9</accession>
<comment type="catalytic activity">
    <reaction evidence="12 14">
        <text>(9Z)-hexadecenoyl-[ACP] + malonyl-[ACP] + H(+) = 3-oxo-(11Z)-octadecenoyl-[ACP] + holo-[ACP] + CO2</text>
        <dbReference type="Rhea" id="RHEA:55040"/>
        <dbReference type="Rhea" id="RHEA-COMP:9623"/>
        <dbReference type="Rhea" id="RHEA-COMP:9685"/>
        <dbReference type="Rhea" id="RHEA-COMP:10800"/>
        <dbReference type="Rhea" id="RHEA-COMP:14074"/>
        <dbReference type="ChEBI" id="CHEBI:15378"/>
        <dbReference type="ChEBI" id="CHEBI:16526"/>
        <dbReference type="ChEBI" id="CHEBI:64479"/>
        <dbReference type="ChEBI" id="CHEBI:78449"/>
        <dbReference type="ChEBI" id="CHEBI:83989"/>
        <dbReference type="ChEBI" id="CHEBI:138538"/>
        <dbReference type="EC" id="2.3.1.179"/>
    </reaction>
</comment>
<keyword evidence="7" id="KW-0276">Fatty acid metabolism</keyword>
<dbReference type="FunFam" id="3.40.47.10:FF:000039">
    <property type="entry name" value="3-oxoacyl-[acyl-carrier-protein] synthase 2"/>
    <property type="match status" value="1"/>
</dbReference>
<reference evidence="18 19" key="1">
    <citation type="submission" date="2015-02" db="EMBL/GenBank/DDBJ databases">
        <authorList>
            <person name="Gomez-Escribano P.J."/>
        </authorList>
    </citation>
    <scope>NUCLEOTIDE SEQUENCE [LARGE SCALE GENOMIC DNA]</scope>
    <source>
        <strain evidence="19">C34 (DSM 42122 / NRRL B-24963)</strain>
    </source>
</reference>
<dbReference type="GO" id="GO:0006633">
    <property type="term" value="P:fatty acid biosynthetic process"/>
    <property type="evidence" value="ECO:0007669"/>
    <property type="project" value="UniProtKB-UniRule"/>
</dbReference>
<comment type="function">
    <text evidence="11 14">Involved in the type II fatty acid elongation cycle. Catalyzes the elongation of a wide range of acyl-ACP by the addition of two carbons from malonyl-ACP to an acyl acceptor. Can efficiently catalyze the conversion of palmitoleoyl-ACP (cis-hexadec-9-enoyl-ACP) to cis-vaccenoyl-ACP (cis-octadec-11-enoyl-ACP), an essential step in the thermal regulation of fatty acid composition.</text>
</comment>
<dbReference type="InterPro" id="IPR017568">
    <property type="entry name" value="3-oxoacyl-ACP_synth-2"/>
</dbReference>